<dbReference type="PANTHER" id="PTHR13817">
    <property type="entry name" value="TITIN"/>
    <property type="match status" value="1"/>
</dbReference>
<accession>A0A3D9IBR7</accession>
<evidence type="ECO:0000313" key="8">
    <source>
        <dbReference type="Proteomes" id="UP000256869"/>
    </source>
</evidence>
<sequence>MMKGRRTSAKKRLVSILFATVMLLPIIPLPSAFAATLNVTAYGANGGDTSDDLQGITNAITAATSGDTVYFPAGTYYISSTIAAKSGIKLIGQSKDTTIIKYSGTTDNNMITLSNTTGVEVAQLTLDGNNNTHVVSGIWGEPGGSHNIHHNIIKDLIKSDGFAPFGVLLSATNNSIIADNTFTNIGVNSTWGGAIRAGWNSNNTQILRNTITNTGRGGIFANDTCSGVVVRGNTVLGSGLHEHGLAIELHTGCNNSVIEDNITDHWISAVRSAYVAVRRNTVHTTDGTVQGMGLEVMVDHGVTTDNLVDGGQQVGMQQSPGTGYQYWGYNTVQNMVMWGMQLQGEGTGEIEQFQYFYKNIFKNGAAGHPAAAYPGYDGNAIRIHGNSQNLTFDSNQIINNGRKAIEITNAAGVDRLSFINNIITGNGGPSIDQYPSSASHLEWSNNTVSGNGTNTQLTSRGFSNPKPVANFSAPLSVQLGQPITFTNSSTDNGSISENLWDLGEGPPLNTVSPTYTYQNPGIYRVTLVVWDNEGRAHLKEQSVNVFTGPPDTQAPTAPTLTSPSKSNVTVDLAWSGSTDNVGVVGYDIYKNGTLAGSTTGAGATTFTVTGLTPSTAYSFTVKAKDAATNVSAASNTLNVTTEVGDTQAPTAPTNLASTAFTDTSVSLSWSASSDNVGVTGYNVFYGTTLAGSTTGPSATNFSASGLTPNTAYTFTVKAKDASNNVSSASNSVTVTTDPAANWVLCAGENNTCSFSGTKQVRFGANGSYAYGTYTNSVMCSTNQFGDPAPGAYKSCEVNLAGTGGGGDTQAPTAPSNLTSPSKTASSVNLSWSASTDNVAVTGYNVYNGSTLAGTAMSGTTFTVSGLAENTAYTFTVKAKDAAGNLSAASNSLSVTTNNSSQTDNQAPTAPSSLTSPSKTDTSVNLSWTASTDNVAVTGYDIYNGSSLAGSTTSATTFAVTGLTANTGYAFTVKAKDAAGNVSASSNSLSVTTNAASSANWVFCAGENNTCSFSGTKEVRYGANGSYNYGTYTNSVFCGNSTFGDPLVGVGKSCDVNMGGSGGGDTQAPTAPAGLTSPSKTSTSVSLSWTASTDNVAVTGYDVYNGSTLAGSASGTTFTVSGLTANTAYSFTVKAKDAAGNSSAASSALSVTTNASGGGGSGSVVREYWTGISGTSISSIPTGTTPSGTSTLTSLEGPTNWDDNYGARIRGYITPTTTGSYTFYISGDDESQLFLSTNNSPSNKSMIANVYEYTGVREWNKHTTQQAAAVTLTAGQAYYFEVLHKEGAGGDNLAVGWTGPGISTITVISGSVLSSY</sequence>
<dbReference type="InterPro" id="IPR037524">
    <property type="entry name" value="PA14/GLEYA"/>
</dbReference>
<name>A0A3D9IBR7_9BACL</name>
<dbReference type="InterPro" id="IPR000601">
    <property type="entry name" value="PKD_dom"/>
</dbReference>
<dbReference type="SMART" id="SM00089">
    <property type="entry name" value="PKD"/>
    <property type="match status" value="1"/>
</dbReference>
<feature type="signal peptide" evidence="3">
    <location>
        <begin position="1"/>
        <end position="34"/>
    </location>
</feature>
<feature type="region of interest" description="Disordered" evidence="2">
    <location>
        <begin position="891"/>
        <end position="922"/>
    </location>
</feature>
<feature type="domain" description="PKD" evidence="4">
    <location>
        <begin position="466"/>
        <end position="545"/>
    </location>
</feature>
<dbReference type="Gene3D" id="2.60.120.1560">
    <property type="match status" value="1"/>
</dbReference>
<dbReference type="Pfam" id="PF12708">
    <property type="entry name" value="Pect-lyase_RHGA_epim"/>
    <property type="match status" value="1"/>
</dbReference>
<protein>
    <submittedName>
        <fullName evidence="7">Chitodextrinase</fullName>
    </submittedName>
</protein>
<dbReference type="InterPro" id="IPR003961">
    <property type="entry name" value="FN3_dom"/>
</dbReference>
<keyword evidence="1" id="KW-0677">Repeat</keyword>
<dbReference type="InterPro" id="IPR035986">
    <property type="entry name" value="PKD_dom_sf"/>
</dbReference>
<reference evidence="7 8" key="1">
    <citation type="submission" date="2018-07" db="EMBL/GenBank/DDBJ databases">
        <title>Genomic Encyclopedia of Type Strains, Phase III (KMG-III): the genomes of soil and plant-associated and newly described type strains.</title>
        <authorList>
            <person name="Whitman W."/>
        </authorList>
    </citation>
    <scope>NUCLEOTIDE SEQUENCE [LARGE SCALE GENOMIC DNA]</scope>
    <source>
        <strain evidence="7 8">CECT 8236</strain>
    </source>
</reference>
<dbReference type="EMBL" id="QRDY01000007">
    <property type="protein sequence ID" value="RED59224.1"/>
    <property type="molecule type" value="Genomic_DNA"/>
</dbReference>
<dbReference type="Proteomes" id="UP000256869">
    <property type="component" value="Unassembled WGS sequence"/>
</dbReference>
<dbReference type="InterPro" id="IPR011658">
    <property type="entry name" value="PA14_dom"/>
</dbReference>
<feature type="domain" description="Fibronectin type-III" evidence="5">
    <location>
        <begin position="909"/>
        <end position="995"/>
    </location>
</feature>
<dbReference type="Gene3D" id="2.60.40.10">
    <property type="entry name" value="Immunoglobulins"/>
    <property type="match status" value="6"/>
</dbReference>
<dbReference type="InterPro" id="IPR036116">
    <property type="entry name" value="FN3_sf"/>
</dbReference>
<proteinExistence type="predicted"/>
<dbReference type="InterPro" id="IPR024535">
    <property type="entry name" value="RHGA/B-epi-like_pectate_lyase"/>
</dbReference>
<keyword evidence="3" id="KW-0732">Signal</keyword>
<gene>
    <name evidence="7" type="ORF">DFP95_10762</name>
</gene>
<dbReference type="PROSITE" id="PS51820">
    <property type="entry name" value="PA14"/>
    <property type="match status" value="1"/>
</dbReference>
<feature type="domain" description="Fibronectin type-III" evidence="5">
    <location>
        <begin position="651"/>
        <end position="739"/>
    </location>
</feature>
<dbReference type="InterPro" id="IPR022409">
    <property type="entry name" value="PKD/Chitinase_dom"/>
</dbReference>
<feature type="compositionally biased region" description="Polar residues" evidence="2">
    <location>
        <begin position="553"/>
        <end position="566"/>
    </location>
</feature>
<dbReference type="SMART" id="SM00758">
    <property type="entry name" value="PA14"/>
    <property type="match status" value="1"/>
</dbReference>
<feature type="region of interest" description="Disordered" evidence="2">
    <location>
        <begin position="1060"/>
        <end position="1080"/>
    </location>
</feature>
<feature type="domain" description="Fibronectin type-III" evidence="5">
    <location>
        <begin position="813"/>
        <end position="899"/>
    </location>
</feature>
<comment type="caution">
    <text evidence="7">The sequence shown here is derived from an EMBL/GenBank/DDBJ whole genome shotgun (WGS) entry which is preliminary data.</text>
</comment>
<dbReference type="Pfam" id="PF18911">
    <property type="entry name" value="PKD_4"/>
    <property type="match status" value="1"/>
</dbReference>
<dbReference type="RefSeq" id="WP_245987657.1">
    <property type="nucleotide sequence ID" value="NZ_QRDY01000007.1"/>
</dbReference>
<evidence type="ECO:0000259" key="5">
    <source>
        <dbReference type="PROSITE" id="PS50853"/>
    </source>
</evidence>
<dbReference type="InterPro" id="IPR013783">
    <property type="entry name" value="Ig-like_fold"/>
</dbReference>
<feature type="compositionally biased region" description="Polar residues" evidence="2">
    <location>
        <begin position="809"/>
        <end position="824"/>
    </location>
</feature>
<feature type="domain" description="Fibronectin type-III" evidence="5">
    <location>
        <begin position="554"/>
        <end position="644"/>
    </location>
</feature>
<dbReference type="PANTHER" id="PTHR13817:SF73">
    <property type="entry name" value="FIBRONECTIN TYPE-III DOMAIN-CONTAINING PROTEIN"/>
    <property type="match status" value="1"/>
</dbReference>
<evidence type="ECO:0000256" key="1">
    <source>
        <dbReference type="ARBA" id="ARBA00022737"/>
    </source>
</evidence>
<dbReference type="SMART" id="SM00710">
    <property type="entry name" value="PbH1"/>
    <property type="match status" value="6"/>
</dbReference>
<evidence type="ECO:0000256" key="2">
    <source>
        <dbReference type="SAM" id="MobiDB-lite"/>
    </source>
</evidence>
<feature type="domain" description="PA14" evidence="6">
    <location>
        <begin position="1158"/>
        <end position="1311"/>
    </location>
</feature>
<feature type="compositionally biased region" description="Low complexity" evidence="2">
    <location>
        <begin position="891"/>
        <end position="917"/>
    </location>
</feature>
<feature type="domain" description="Fibronectin type-III" evidence="5">
    <location>
        <begin position="1067"/>
        <end position="1155"/>
    </location>
</feature>
<dbReference type="SUPFAM" id="SSF56988">
    <property type="entry name" value="Anthrax protective antigen"/>
    <property type="match status" value="1"/>
</dbReference>
<dbReference type="SMART" id="SM00060">
    <property type="entry name" value="FN3"/>
    <property type="match status" value="5"/>
</dbReference>
<dbReference type="CDD" id="cd00063">
    <property type="entry name" value="FN3"/>
    <property type="match status" value="5"/>
</dbReference>
<evidence type="ECO:0000256" key="3">
    <source>
        <dbReference type="SAM" id="SignalP"/>
    </source>
</evidence>
<evidence type="ECO:0000313" key="7">
    <source>
        <dbReference type="EMBL" id="RED59224.1"/>
    </source>
</evidence>
<dbReference type="SUPFAM" id="SSF51126">
    <property type="entry name" value="Pectin lyase-like"/>
    <property type="match status" value="1"/>
</dbReference>
<feature type="chain" id="PRO_5017764294" evidence="3">
    <location>
        <begin position="35"/>
        <end position="1315"/>
    </location>
</feature>
<dbReference type="InterPro" id="IPR050964">
    <property type="entry name" value="Striated_Muscle_Regulatory"/>
</dbReference>
<dbReference type="SUPFAM" id="SSF49299">
    <property type="entry name" value="PKD domain"/>
    <property type="match status" value="1"/>
</dbReference>
<feature type="region of interest" description="Disordered" evidence="2">
    <location>
        <begin position="545"/>
        <end position="566"/>
    </location>
</feature>
<dbReference type="PROSITE" id="PS50093">
    <property type="entry name" value="PKD"/>
    <property type="match status" value="1"/>
</dbReference>
<dbReference type="PROSITE" id="PS50853">
    <property type="entry name" value="FN3"/>
    <property type="match status" value="5"/>
</dbReference>
<dbReference type="Pfam" id="PF00041">
    <property type="entry name" value="fn3"/>
    <property type="match status" value="5"/>
</dbReference>
<dbReference type="InterPro" id="IPR006626">
    <property type="entry name" value="PbH1"/>
</dbReference>
<dbReference type="Pfam" id="PF07691">
    <property type="entry name" value="PA14"/>
    <property type="match status" value="1"/>
</dbReference>
<organism evidence="7 8">
    <name type="scientific">Cohnella lupini</name>
    <dbReference type="NCBI Taxonomy" id="1294267"/>
    <lineage>
        <taxon>Bacteria</taxon>
        <taxon>Bacillati</taxon>
        <taxon>Bacillota</taxon>
        <taxon>Bacilli</taxon>
        <taxon>Bacillales</taxon>
        <taxon>Paenibacillaceae</taxon>
        <taxon>Cohnella</taxon>
    </lineage>
</organism>
<evidence type="ECO:0000259" key="4">
    <source>
        <dbReference type="PROSITE" id="PS50093"/>
    </source>
</evidence>
<feature type="region of interest" description="Disordered" evidence="2">
    <location>
        <begin position="803"/>
        <end position="824"/>
    </location>
</feature>
<dbReference type="InterPro" id="IPR011050">
    <property type="entry name" value="Pectin_lyase_fold/virulence"/>
</dbReference>
<dbReference type="CDD" id="cd00146">
    <property type="entry name" value="PKD"/>
    <property type="match status" value="1"/>
</dbReference>
<dbReference type="SUPFAM" id="SSF49265">
    <property type="entry name" value="Fibronectin type III"/>
    <property type="match status" value="4"/>
</dbReference>
<evidence type="ECO:0000259" key="6">
    <source>
        <dbReference type="PROSITE" id="PS51820"/>
    </source>
</evidence>
<keyword evidence="8" id="KW-1185">Reference proteome</keyword>
<dbReference type="Gene3D" id="2.160.20.10">
    <property type="entry name" value="Single-stranded right-handed beta-helix, Pectin lyase-like"/>
    <property type="match status" value="1"/>
</dbReference>
<dbReference type="InterPro" id="IPR012334">
    <property type="entry name" value="Pectin_lyas_fold"/>
</dbReference>